<dbReference type="GO" id="GO:0003723">
    <property type="term" value="F:RNA binding"/>
    <property type="evidence" value="ECO:0007669"/>
    <property type="project" value="TreeGrafter"/>
</dbReference>
<comment type="caution">
    <text evidence="9">The sequence shown here is derived from an EMBL/GenBank/DDBJ whole genome shotgun (WGS) entry which is preliminary data.</text>
</comment>
<comment type="similarity">
    <text evidence="6">Belongs to the WD repeat STRAP family.</text>
</comment>
<dbReference type="InterPro" id="IPR020472">
    <property type="entry name" value="WD40_PAC1"/>
</dbReference>
<comment type="similarity">
    <text evidence="7">Belongs to the eIF-3 subunit I family.</text>
</comment>
<dbReference type="InterPro" id="IPR015943">
    <property type="entry name" value="WD40/YVTN_repeat-like_dom_sf"/>
</dbReference>
<comment type="subunit">
    <text evidence="7">Component of the eukaryotic translation initiation factor 3 (eIF-3) complex.</text>
</comment>
<dbReference type="GO" id="GO:0016282">
    <property type="term" value="C:eukaryotic 43S preinitiation complex"/>
    <property type="evidence" value="ECO:0007669"/>
    <property type="project" value="UniProtKB-UniRule"/>
</dbReference>
<dbReference type="InterPro" id="IPR001680">
    <property type="entry name" value="WD40_rpt"/>
</dbReference>
<keyword evidence="2 7" id="KW-0396">Initiation factor</keyword>
<comment type="function">
    <text evidence="7">Component of the eukaryotic translation initiation factor 3 (eIF-3) complex, which is involved in protein synthesis of a specialized repertoire of mRNAs and, together with other initiation factors, stimulates binding of mRNA and methionyl-tRNAi to the 40S ribosome. The eIF-3 complex specifically targets and initiates translation of a subset of mRNAs involved in cell proliferation.</text>
</comment>
<dbReference type="AlphaFoldDB" id="A0A8J5XDJ8"/>
<evidence type="ECO:0000256" key="5">
    <source>
        <dbReference type="ARBA" id="ARBA00022917"/>
    </source>
</evidence>
<dbReference type="PRINTS" id="PR00320">
    <property type="entry name" value="GPROTEINBRPT"/>
</dbReference>
<dbReference type="SUPFAM" id="SSF50978">
    <property type="entry name" value="WD40 repeat-like"/>
    <property type="match status" value="1"/>
</dbReference>
<evidence type="ECO:0000256" key="3">
    <source>
        <dbReference type="ARBA" id="ARBA00022574"/>
    </source>
</evidence>
<dbReference type="SMART" id="SM00320">
    <property type="entry name" value="WD40"/>
    <property type="match status" value="6"/>
</dbReference>
<dbReference type="InterPro" id="IPR036322">
    <property type="entry name" value="WD40_repeat_dom_sf"/>
</dbReference>
<evidence type="ECO:0000256" key="1">
    <source>
        <dbReference type="ARBA" id="ARBA00022490"/>
    </source>
</evidence>
<evidence type="ECO:0000256" key="6">
    <source>
        <dbReference type="ARBA" id="ARBA00038394"/>
    </source>
</evidence>
<dbReference type="GO" id="GO:0033290">
    <property type="term" value="C:eukaryotic 48S preinitiation complex"/>
    <property type="evidence" value="ECO:0007669"/>
    <property type="project" value="UniProtKB-UniRule"/>
</dbReference>
<dbReference type="GO" id="GO:0071541">
    <property type="term" value="C:eukaryotic translation initiation factor 3 complex, eIF3m"/>
    <property type="evidence" value="ECO:0007669"/>
    <property type="project" value="TreeGrafter"/>
</dbReference>
<dbReference type="PROSITE" id="PS50082">
    <property type="entry name" value="WD_REPEATS_2"/>
    <property type="match status" value="5"/>
</dbReference>
<dbReference type="InterPro" id="IPR027525">
    <property type="entry name" value="eIF3i"/>
</dbReference>
<organism evidence="9 10">
    <name type="scientific">Diacronema lutheri</name>
    <name type="common">Unicellular marine alga</name>
    <name type="synonym">Monochrysis lutheri</name>
    <dbReference type="NCBI Taxonomy" id="2081491"/>
    <lineage>
        <taxon>Eukaryota</taxon>
        <taxon>Haptista</taxon>
        <taxon>Haptophyta</taxon>
        <taxon>Pavlovophyceae</taxon>
        <taxon>Pavlovales</taxon>
        <taxon>Pavlovaceae</taxon>
        <taxon>Diacronema</taxon>
    </lineage>
</organism>
<dbReference type="Pfam" id="PF24805">
    <property type="entry name" value="EIF3I"/>
    <property type="match status" value="1"/>
</dbReference>
<dbReference type="PROSITE" id="PS00678">
    <property type="entry name" value="WD_REPEATS_1"/>
    <property type="match status" value="2"/>
</dbReference>
<dbReference type="OrthoDB" id="24966at2759"/>
<keyword evidence="1 7" id="KW-0963">Cytoplasm</keyword>
<evidence type="ECO:0000256" key="8">
    <source>
        <dbReference type="PROSITE-ProRule" id="PRU00221"/>
    </source>
</evidence>
<evidence type="ECO:0000256" key="4">
    <source>
        <dbReference type="ARBA" id="ARBA00022737"/>
    </source>
</evidence>
<dbReference type="GO" id="GO:0003743">
    <property type="term" value="F:translation initiation factor activity"/>
    <property type="evidence" value="ECO:0007669"/>
    <property type="project" value="UniProtKB-UniRule"/>
</dbReference>
<keyword evidence="5 7" id="KW-0648">Protein biosynthesis</keyword>
<feature type="repeat" description="WD" evidence="8">
    <location>
        <begin position="287"/>
        <end position="317"/>
    </location>
</feature>
<dbReference type="CDD" id="cd00200">
    <property type="entry name" value="WD40"/>
    <property type="match status" value="1"/>
</dbReference>
<feature type="repeat" description="WD" evidence="8">
    <location>
        <begin position="146"/>
        <end position="187"/>
    </location>
</feature>
<dbReference type="GO" id="GO:0001732">
    <property type="term" value="P:formation of cytoplasmic translation initiation complex"/>
    <property type="evidence" value="ECO:0007669"/>
    <property type="project" value="UniProtKB-UniRule"/>
</dbReference>
<feature type="repeat" description="WD" evidence="8">
    <location>
        <begin position="48"/>
        <end position="89"/>
    </location>
</feature>
<dbReference type="PANTHER" id="PTHR19877:SF1">
    <property type="entry name" value="EUKARYOTIC TRANSLATION INITIATION FACTOR 3 SUBUNIT I"/>
    <property type="match status" value="1"/>
</dbReference>
<dbReference type="HAMAP" id="MF_03008">
    <property type="entry name" value="eIF3i"/>
    <property type="match status" value="1"/>
</dbReference>
<evidence type="ECO:0000313" key="10">
    <source>
        <dbReference type="Proteomes" id="UP000751190"/>
    </source>
</evidence>
<proteinExistence type="inferred from homology"/>
<dbReference type="EMBL" id="JAGTXO010000015">
    <property type="protein sequence ID" value="KAG8463621.1"/>
    <property type="molecule type" value="Genomic_DNA"/>
</dbReference>
<feature type="repeat" description="WD" evidence="8">
    <location>
        <begin position="188"/>
        <end position="229"/>
    </location>
</feature>
<dbReference type="Proteomes" id="UP000751190">
    <property type="component" value="Unassembled WGS sequence"/>
</dbReference>
<evidence type="ECO:0000256" key="2">
    <source>
        <dbReference type="ARBA" id="ARBA00022540"/>
    </source>
</evidence>
<evidence type="ECO:0000313" key="9">
    <source>
        <dbReference type="EMBL" id="KAG8463621.1"/>
    </source>
</evidence>
<reference evidence="9" key="1">
    <citation type="submission" date="2021-05" db="EMBL/GenBank/DDBJ databases">
        <title>The genome of the haptophyte Pavlova lutheri (Diacronema luteri, Pavlovales) - a model for lipid biosynthesis in eukaryotic algae.</title>
        <authorList>
            <person name="Hulatt C.J."/>
            <person name="Posewitz M.C."/>
        </authorList>
    </citation>
    <scope>NUCLEOTIDE SEQUENCE</scope>
    <source>
        <strain evidence="9">NIVA-4/92</strain>
    </source>
</reference>
<dbReference type="PANTHER" id="PTHR19877">
    <property type="entry name" value="EUKARYOTIC TRANSLATION INITIATION FACTOR 3 SUBUNIT I"/>
    <property type="match status" value="1"/>
</dbReference>
<dbReference type="Gene3D" id="2.130.10.10">
    <property type="entry name" value="YVTN repeat-like/Quinoprotein amine dehydrogenase"/>
    <property type="match status" value="1"/>
</dbReference>
<protein>
    <recommendedName>
        <fullName evidence="7">Eukaryotic translation initiation factor 3 subunit I</fullName>
        <shortName evidence="7">eIF3i</shortName>
    </recommendedName>
</protein>
<dbReference type="InterPro" id="IPR019775">
    <property type="entry name" value="WD40_repeat_CS"/>
</dbReference>
<sequence>MRPILVKGHERALTMIKYNKEGDLLFTVSKDHHPSVWYADNGEHIGTYHGHTGAVWCVAVNESSTLLLTGSADNSARLWDVPTGNELMVFKHPAPVRAVDFALGDGHFLTALDNIMGNKPTISVYELTPNIRQSATGQSDSPTLKFIGHDGKINRALWGPLNKTIVTCSDDASVRVWDAATGEQIHKIHAHRDKVTDIQYAWDASFLVTASKDGSAKLIDMDSFEIVKSYECDRPLNSAHISPLRECPYVIVGGGQDAMSVTTTSSKMGKLDAVFFHLVFEDELGSVKGHFGPINTLAIAPHGRSFASGGEDGYVRIHHFDPSYFTAEEEAFNPAFLQPPAEK</sequence>
<keyword evidence="4" id="KW-0677">Repeat</keyword>
<name>A0A8J5XDJ8_DIALT</name>
<gene>
    <name evidence="9" type="ORF">KFE25_003894</name>
</gene>
<dbReference type="PROSITE" id="PS50294">
    <property type="entry name" value="WD_REPEATS_REGION"/>
    <property type="match status" value="2"/>
</dbReference>
<keyword evidence="3 8" id="KW-0853">WD repeat</keyword>
<accession>A0A8J5XDJ8</accession>
<dbReference type="OMA" id="HERAITC"/>
<comment type="subcellular location">
    <subcellularLocation>
        <location evidence="7">Cytoplasm</location>
    </subcellularLocation>
</comment>
<evidence type="ECO:0000256" key="7">
    <source>
        <dbReference type="HAMAP-Rule" id="MF_03008"/>
    </source>
</evidence>
<keyword evidence="10" id="KW-1185">Reference proteome</keyword>
<feature type="repeat" description="WD" evidence="8">
    <location>
        <begin position="6"/>
        <end position="47"/>
    </location>
</feature>